<evidence type="ECO:0000313" key="2">
    <source>
        <dbReference type="EMBL" id="AWV56683.1"/>
    </source>
</evidence>
<dbReference type="Pfam" id="PF03231">
    <property type="entry name" value="Tospov_NS-S_N"/>
    <property type="match status" value="1"/>
</dbReference>
<reference evidence="2" key="1">
    <citation type="submission" date="2017-07" db="EMBL/GenBank/DDBJ databases">
        <title>Full genome characterisation of 8 tospoviruses by next generation sequencing.</title>
        <authorList>
            <person name="Dullemans A.M."/>
            <person name="van Bekkum P.J."/>
            <person name="Roenhorst J.W."/>
            <person name="Kormelink R."/>
            <person name="van der Vlugt R.A.A."/>
        </authorList>
    </citation>
    <scope>NUCLEOTIDE SEQUENCE</scope>
    <source>
        <strain evidence="2">LRNV_2015_001</strain>
    </source>
</reference>
<sequence length="441" mass="49656">MSAIDVSKIFREYGTTSQSGSSIDFYNCFYESKKCCQVMMYSGLDLKNSFFYVPSYDKNISGEIKSWSDICSEDLCDVKGIKLRFSFTPTEALVSFEVKDNISSGVRHKGHNIIYHKGGLHLPLEERCVMKTSVDKVQDHTEVSPEAFLPSFHTINEALKSNVITLDTECFALDGRKVGYLGTYNGRKYVSSQGFYMASVKPISAVSKGKNSNRLLSAHILKSVEDFCEMGCTHTQVMSAKVSLNNDFTFVNYINKIEPKSEEYEIVKHFKYHKDKSARFFTITFSMFRDFDGVHNTYKTSISYKNPSRMLDTTAQVSEKSASIASLVIGDVNVEDPIKFQDIDSKIVGALMEIHLGLAGKLRESIKKDIVVYTKQEEPLDVILDPQTNLRYYVKGENAYFLSKTFQNALPVDHALNYFISKAAKAIVIKGGDIFLSASKD</sequence>
<organism evidence="2 3">
    <name type="scientific">Lisianthus necrotic ringspot virus</name>
    <dbReference type="NCBI Taxonomy" id="1398661"/>
    <lineage>
        <taxon>Viruses</taxon>
        <taxon>Riboviria</taxon>
        <taxon>Orthornavirae</taxon>
        <taxon>Negarnaviricota</taxon>
        <taxon>Polyploviricotina</taxon>
        <taxon>Bunyaviricetes</taxon>
        <taxon>Elliovirales</taxon>
        <taxon>Tospoviridae</taxon>
        <taxon>Orthotospovirus</taxon>
        <taxon>Orthotospovirus eustomae</taxon>
    </lineage>
</organism>
<accession>A0AAD0KZH4</accession>
<keyword evidence="3" id="KW-1185">Reference proteome</keyword>
<protein>
    <submittedName>
        <fullName evidence="2">NSs</fullName>
    </submittedName>
</protein>
<gene>
    <name evidence="2" type="primary">NSs</name>
</gene>
<evidence type="ECO:0000313" key="3">
    <source>
        <dbReference type="Proteomes" id="UP001256172"/>
    </source>
</evidence>
<dbReference type="EMBL" id="MF469047">
    <property type="protein sequence ID" value="AWV56683.1"/>
    <property type="molecule type" value="Genomic_RNA"/>
</dbReference>
<dbReference type="InterPro" id="IPR053928">
    <property type="entry name" value="NS-S_N_bunyaviral"/>
</dbReference>
<feature type="domain" description="Nonstructural protein NS-S N-terminal bunyaviral" evidence="1">
    <location>
        <begin position="7"/>
        <end position="306"/>
    </location>
</feature>
<dbReference type="Proteomes" id="UP001256172">
    <property type="component" value="Genome"/>
</dbReference>
<evidence type="ECO:0000259" key="1">
    <source>
        <dbReference type="Pfam" id="PF03231"/>
    </source>
</evidence>
<proteinExistence type="predicted"/>
<name>A0AAD0KZH4_9VIRU</name>